<dbReference type="AlphaFoldDB" id="A0A820P050"/>
<sequence>SSITSTSTTITSTITTARHSGKRFSLIS</sequence>
<reference evidence="1" key="1">
    <citation type="submission" date="2021-02" db="EMBL/GenBank/DDBJ databases">
        <authorList>
            <person name="Nowell W R."/>
        </authorList>
    </citation>
    <scope>NUCLEOTIDE SEQUENCE</scope>
</reference>
<gene>
    <name evidence="1" type="ORF">OKA104_LOCUS51143</name>
</gene>
<accession>A0A820P050</accession>
<feature type="non-terminal residue" evidence="1">
    <location>
        <position position="1"/>
    </location>
</feature>
<dbReference type="EMBL" id="CAJOAY010027124">
    <property type="protein sequence ID" value="CAF4396216.1"/>
    <property type="molecule type" value="Genomic_DNA"/>
</dbReference>
<organism evidence="1 2">
    <name type="scientific">Adineta steineri</name>
    <dbReference type="NCBI Taxonomy" id="433720"/>
    <lineage>
        <taxon>Eukaryota</taxon>
        <taxon>Metazoa</taxon>
        <taxon>Spiralia</taxon>
        <taxon>Gnathifera</taxon>
        <taxon>Rotifera</taxon>
        <taxon>Eurotatoria</taxon>
        <taxon>Bdelloidea</taxon>
        <taxon>Adinetida</taxon>
        <taxon>Adinetidae</taxon>
        <taxon>Adineta</taxon>
    </lineage>
</organism>
<proteinExistence type="predicted"/>
<name>A0A820P050_9BILA</name>
<protein>
    <submittedName>
        <fullName evidence="1">Uncharacterized protein</fullName>
    </submittedName>
</protein>
<evidence type="ECO:0000313" key="2">
    <source>
        <dbReference type="Proteomes" id="UP000663881"/>
    </source>
</evidence>
<comment type="caution">
    <text evidence="1">The sequence shown here is derived from an EMBL/GenBank/DDBJ whole genome shotgun (WGS) entry which is preliminary data.</text>
</comment>
<dbReference type="Proteomes" id="UP000663881">
    <property type="component" value="Unassembled WGS sequence"/>
</dbReference>
<evidence type="ECO:0000313" key="1">
    <source>
        <dbReference type="EMBL" id="CAF4396216.1"/>
    </source>
</evidence>